<reference evidence="2 3" key="1">
    <citation type="submission" date="2017-07" db="EMBL/GenBank/DDBJ databases">
        <title>Genomes of Fischerella (Mastigocladus) sp. strains.</title>
        <authorList>
            <person name="Miller S.R."/>
        </authorList>
    </citation>
    <scope>NUCLEOTIDE SEQUENCE [LARGE SCALE GENOMIC DNA]</scope>
    <source>
        <strain evidence="2 3">CCMEE 5318</strain>
    </source>
</reference>
<name>A0A2N6LPV3_9CYAN</name>
<proteinExistence type="predicted"/>
<feature type="region of interest" description="Disordered" evidence="1">
    <location>
        <begin position="36"/>
        <end position="59"/>
    </location>
</feature>
<organism evidence="2 3">
    <name type="scientific">Fischerella thermalis CCMEE 5318</name>
    <dbReference type="NCBI Taxonomy" id="2019666"/>
    <lineage>
        <taxon>Bacteria</taxon>
        <taxon>Bacillati</taxon>
        <taxon>Cyanobacteriota</taxon>
        <taxon>Cyanophyceae</taxon>
        <taxon>Nostocales</taxon>
        <taxon>Hapalosiphonaceae</taxon>
        <taxon>Fischerella</taxon>
    </lineage>
</organism>
<evidence type="ECO:0000313" key="3">
    <source>
        <dbReference type="Proteomes" id="UP000235081"/>
    </source>
</evidence>
<dbReference type="EMBL" id="NMQE01000010">
    <property type="protein sequence ID" value="PMB27965.1"/>
    <property type="molecule type" value="Genomic_DNA"/>
</dbReference>
<protein>
    <submittedName>
        <fullName evidence="2">Uncharacterized protein</fullName>
    </submittedName>
</protein>
<evidence type="ECO:0000313" key="2">
    <source>
        <dbReference type="EMBL" id="PMB27965.1"/>
    </source>
</evidence>
<evidence type="ECO:0000256" key="1">
    <source>
        <dbReference type="SAM" id="MobiDB-lite"/>
    </source>
</evidence>
<dbReference type="AlphaFoldDB" id="A0A2N6LPV3"/>
<comment type="caution">
    <text evidence="2">The sequence shown here is derived from an EMBL/GenBank/DDBJ whole genome shotgun (WGS) entry which is preliminary data.</text>
</comment>
<accession>A0A2N6LPV3</accession>
<sequence length="59" mass="6635">MPVCHDFPLATITRLTGDYIKLLLFVGCYLLQTTTNHQRPTKKRESYLGSSPDHQGASI</sequence>
<feature type="compositionally biased region" description="Polar residues" evidence="1">
    <location>
        <begin position="48"/>
        <end position="59"/>
    </location>
</feature>
<dbReference type="Proteomes" id="UP000235081">
    <property type="component" value="Unassembled WGS sequence"/>
</dbReference>
<gene>
    <name evidence="2" type="ORF">CEN46_00315</name>
</gene>